<dbReference type="InterPro" id="IPR011041">
    <property type="entry name" value="Quinoprot_gluc/sorb_DH_b-prop"/>
</dbReference>
<feature type="transmembrane region" description="Helical" evidence="2">
    <location>
        <begin position="39"/>
        <end position="61"/>
    </location>
</feature>
<keyword evidence="2" id="KW-0472">Membrane</keyword>
<organism evidence="3 4">
    <name type="scientific">Candidatus Terrybacteria bacterium RIFCSPHIGHO2_01_FULL_43_35</name>
    <dbReference type="NCBI Taxonomy" id="1802361"/>
    <lineage>
        <taxon>Bacteria</taxon>
        <taxon>Candidatus Terryibacteriota</taxon>
    </lineage>
</organism>
<name>A0A1G2PEU1_9BACT</name>
<proteinExistence type="predicted"/>
<dbReference type="SUPFAM" id="SSF63829">
    <property type="entry name" value="Calcium-dependent phosphotriesterase"/>
    <property type="match status" value="1"/>
</dbReference>
<keyword evidence="2" id="KW-1133">Transmembrane helix</keyword>
<evidence type="ECO:0000256" key="2">
    <source>
        <dbReference type="SAM" id="Phobius"/>
    </source>
</evidence>
<sequence length="1990" mass="207249">MQNSKFKILNSKLIYDIIPPKYHHQARHFWQENSGKIKLGAVMIFTLSMFAFGVVLFTNLFNNQAPQASADSVNLRPDGDQTAQWPTLGTDDASCAGGTHCDQVDDNVTQPTAGDTANYVRTGTSGAGGEIEEYTMTTTGVGAVTSIKFWIYSQAITLASTADTLTLNLIINGVDQAAATITPNQGSYTWQSATFNGSWSQADLNGLNFKITRNMLGTGPSSGRDDDIAVATVYAEVTYSPPPKYPKLNQTGYIWENDDEDQATSDAVDENTQQYAGNTAKTSAKVGERVTLRAQIKNTGADALETTKNLALFYDRNDGYFTKVEDKAAVTSAGNCTDTKWDCLTLDGTGRITTGSSTSIAIDSAGNPWVSYSYSDASLTNPVLRVANYVGSGGNCTGNTAWNCTVVDDPNNKVGNYTAIAIDSSGKPWVSYVDQDALSLKVANYVGSGGSGCGTGGSTAWTCTTVNDVATHSVAYTSIAIDPLGKAWVSYYTEASDYDLIVANYVGSGGNCTSTAWSCTTVDSQDVVGGGTSIAFDPSGNAWVSYYYVDASLTEGYLKVANYVGSSGNCTSTAWNCTKIDDPANIVGYRTSIAFAPNGSAWIGYSDKTAGTFKVANYVGSGGNCTGNTAWNCTTVDASASTTPDYLSIAFDPSGNAWAGYYHEADTSFKVAHYVGSGGTGCTVSAAWNCTTVDGMIGADSSIAFDPSGSLWASYCCDGSNRPRVAKVKLGGEIGISPGLAGANGDAHNESHADMTTTSDTANRDDADCLGGGTWNNGKWFESEEATGVSLPAGDSTAQCTEISFNIDLSQAQSNTTYRFVVASKDALRADKGLWRGPVSVSSGAYATLTTAASTTTVFSKDNQAKFANCTDTNWGCLIVDDTVNTEGGADSSIAFDPSGNAWVSYLDDTESALEVANYVGSGGTGCTSTTAWNCTIVDATAALVGHDTSIAFDPSGNAWVSYRNSSSAALKVANYVGSGGTGCTSTAWNCTTVDATISVGYTTSIAFDSSGNAWVGYRDTVSALIKVANYVGGTGGTGCTSTAWNCTTVDDLANVPNVNDLVSIAFDPSGAAWMSYSNPTAPGSLKVANYVGSGGNCTSAAWNCTIVDDPTNDVGYWTSLAFDSSGKAWVSYYDNTALALKVANYVGSGGNCTSIAWNCTTVDDQANDVGDYASIAFDPSGNAWVSYYEFPSTSCNDSPSTECSLHIAKYVGSGGTGCTSSAWTCEIIDNPTGTGDVGRFTSIDFDHSGNTWVSYQDRGAFALKVAKPHLSLVGTNSSYVLDTKGYADANADDTAFDPIIAGANERPLETFKFVNGNNTDTPSLTWIGQSTIAAASQNIKMDVYRFGSTNAWETVATNSTCSANTDCTITNGALAGPVGEYYENSGSCGTSCSVWWRVWQIEGAGSTTLKVDSITGAFGGGGTNSVSGTVCTNEGCSTFVTDDTKVVLKKNGADACSGACTATTTGGAYSISGITGEAANDILTIYIGDTPVTDDNGSYNGVTVTKISAAGNLSDINLITSRIVLRHEGSITSLINTDLQGWDKDDDADIKFTSNAGAFVSDNTEEVHVWTSKTWAPAGTVTTNATSTQSGVGGDLHIDTSSTLNMAANALSVGGDYNNAGTFSKSGSQTTTFAGTATGFTITPGTGNFQSVVFNGTNGGWGFASAPTLDGSLTITAGVLTPGQNMTIGGSWTNSVGSGGFVSGTYGVTFNTSATAIINGATTWNNLTVTTAGKIMSFQASTIQTISGLLTITGTSGNEVVINSASAPTQWKIKHLGTESVNYASVTNSGCDAASTNIDTTNSSNGGNNGSCWVFPQSITISASGTQSDTIDIPSIDNYAGGIIIITRTSGPSTNLTRVTVSEKGTTDASFALTNIRLKFDLDTTDPYTCDSPNGYGTGPADDQFGSTLASFDENQKATFTGFQEIRTDKTFCGYIVYDVVSKGTLDIKFEQRTGKRSSGTINPVIQSKTNSSIKRTIYISPEGQISIQ</sequence>
<evidence type="ECO:0000313" key="3">
    <source>
        <dbReference type="EMBL" id="OHA46259.1"/>
    </source>
</evidence>
<evidence type="ECO:0000313" key="4">
    <source>
        <dbReference type="Proteomes" id="UP000178869"/>
    </source>
</evidence>
<evidence type="ECO:0000256" key="1">
    <source>
        <dbReference type="SAM" id="MobiDB-lite"/>
    </source>
</evidence>
<keyword evidence="2" id="KW-0812">Transmembrane</keyword>
<reference evidence="3 4" key="1">
    <citation type="journal article" date="2016" name="Nat. Commun.">
        <title>Thousands of microbial genomes shed light on interconnected biogeochemical processes in an aquifer system.</title>
        <authorList>
            <person name="Anantharaman K."/>
            <person name="Brown C.T."/>
            <person name="Hug L.A."/>
            <person name="Sharon I."/>
            <person name="Castelle C.J."/>
            <person name="Probst A.J."/>
            <person name="Thomas B.C."/>
            <person name="Singh A."/>
            <person name="Wilkins M.J."/>
            <person name="Karaoz U."/>
            <person name="Brodie E.L."/>
            <person name="Williams K.H."/>
            <person name="Hubbard S.S."/>
            <person name="Banfield J.F."/>
        </authorList>
    </citation>
    <scope>NUCLEOTIDE SEQUENCE [LARGE SCALE GENOMIC DNA]</scope>
</reference>
<dbReference type="Proteomes" id="UP000178869">
    <property type="component" value="Unassembled WGS sequence"/>
</dbReference>
<dbReference type="SUPFAM" id="SSF50952">
    <property type="entry name" value="Soluble quinoprotein glucose dehydrogenase"/>
    <property type="match status" value="1"/>
</dbReference>
<accession>A0A1G2PEU1</accession>
<gene>
    <name evidence="3" type="ORF">A2828_00790</name>
</gene>
<comment type="caution">
    <text evidence="3">The sequence shown here is derived from an EMBL/GenBank/DDBJ whole genome shotgun (WGS) entry which is preliminary data.</text>
</comment>
<protein>
    <submittedName>
        <fullName evidence="3">Uncharacterized protein</fullName>
    </submittedName>
</protein>
<dbReference type="EMBL" id="MHSR01000018">
    <property type="protein sequence ID" value="OHA46259.1"/>
    <property type="molecule type" value="Genomic_DNA"/>
</dbReference>
<feature type="region of interest" description="Disordered" evidence="1">
    <location>
        <begin position="69"/>
        <end position="89"/>
    </location>
</feature>